<comment type="similarity">
    <text evidence="2">Belongs to the shugoshin family.</text>
</comment>
<feature type="region of interest" description="Disordered" evidence="9">
    <location>
        <begin position="155"/>
        <end position="214"/>
    </location>
</feature>
<evidence type="ECO:0000256" key="7">
    <source>
        <dbReference type="ARBA" id="ARBA00023306"/>
    </source>
</evidence>
<evidence type="ECO:0000256" key="1">
    <source>
        <dbReference type="ARBA" id="ARBA00004584"/>
    </source>
</evidence>
<proteinExistence type="inferred from homology"/>
<dbReference type="GO" id="GO:0051177">
    <property type="term" value="P:meiotic sister chromatid cohesion"/>
    <property type="evidence" value="ECO:0007669"/>
    <property type="project" value="TreeGrafter"/>
</dbReference>
<evidence type="ECO:0008006" key="12">
    <source>
        <dbReference type="Google" id="ProtNLM"/>
    </source>
</evidence>
<reference evidence="10" key="1">
    <citation type="submission" date="2025-08" db="UniProtKB">
        <authorList>
            <consortium name="Ensembl"/>
        </authorList>
    </citation>
    <scope>IDENTIFICATION</scope>
</reference>
<evidence type="ECO:0000256" key="3">
    <source>
        <dbReference type="ARBA" id="ARBA00022454"/>
    </source>
</evidence>
<dbReference type="GO" id="GO:0007059">
    <property type="term" value="P:chromosome segregation"/>
    <property type="evidence" value="ECO:0007669"/>
    <property type="project" value="UniProtKB-KW"/>
</dbReference>
<evidence type="ECO:0000256" key="5">
    <source>
        <dbReference type="ARBA" id="ARBA00022829"/>
    </source>
</evidence>
<keyword evidence="7" id="KW-0131">Cell cycle</keyword>
<keyword evidence="6" id="KW-0175">Coiled coil</keyword>
<evidence type="ECO:0000256" key="9">
    <source>
        <dbReference type="SAM" id="MobiDB-lite"/>
    </source>
</evidence>
<comment type="subcellular location">
    <subcellularLocation>
        <location evidence="1">Chromosome</location>
        <location evidence="1">Centromere</location>
    </subcellularLocation>
</comment>
<feature type="compositionally biased region" description="Polar residues" evidence="9">
    <location>
        <begin position="175"/>
        <end position="193"/>
    </location>
</feature>
<keyword evidence="11" id="KW-1185">Reference proteome</keyword>
<protein>
    <recommendedName>
        <fullName evidence="12">Shugoshin C-terminal domain-containing protein</fullName>
    </recommendedName>
</protein>
<evidence type="ECO:0000256" key="8">
    <source>
        <dbReference type="ARBA" id="ARBA00023328"/>
    </source>
</evidence>
<keyword evidence="8" id="KW-0137">Centromere</keyword>
<sequence>MASQEAVDTSVFSLSGVRERMREKKNGALKTAKLNASLVSKIKTKIINNSSIVKISLKHNNKALALALSAEKANSQRLVFEKMLLQKEVERCHFQNAMLRQRLYFLVLAVLSRGGVLKQSLETHDLLRYHFSFDHLPLRCRMTAMPMRVPVCEVDDGERRQGSSSTGVQMFPLGLQTSVPEQPGKSKTTTSSRLVEEPLASQEKNGQRLSEGGEPEPAFLDSRLIFGGKFHLCLFS</sequence>
<keyword evidence="5" id="KW-0159">Chromosome partition</keyword>
<dbReference type="Proteomes" id="UP000694404">
    <property type="component" value="Unplaced"/>
</dbReference>
<reference evidence="10" key="2">
    <citation type="submission" date="2025-09" db="UniProtKB">
        <authorList>
            <consortium name="Ensembl"/>
        </authorList>
    </citation>
    <scope>IDENTIFICATION</scope>
</reference>
<evidence type="ECO:0000313" key="10">
    <source>
        <dbReference type="Ensembl" id="ENSCABP00000029327.1"/>
    </source>
</evidence>
<evidence type="ECO:0000256" key="4">
    <source>
        <dbReference type="ARBA" id="ARBA00022618"/>
    </source>
</evidence>
<dbReference type="GO" id="GO:0051301">
    <property type="term" value="P:cell division"/>
    <property type="evidence" value="ECO:0007669"/>
    <property type="project" value="UniProtKB-KW"/>
</dbReference>
<dbReference type="PANTHER" id="PTHR21577:SF3">
    <property type="entry name" value="SHUGOSHIN 1-RELATED"/>
    <property type="match status" value="1"/>
</dbReference>
<dbReference type="GeneTree" id="ENSGT00940000154107"/>
<keyword evidence="3" id="KW-0158">Chromosome</keyword>
<dbReference type="InterPro" id="IPR038889">
    <property type="entry name" value="Shugoshin1/2"/>
</dbReference>
<evidence type="ECO:0000256" key="6">
    <source>
        <dbReference type="ARBA" id="ARBA00023054"/>
    </source>
</evidence>
<accession>A0A8C0JC06</accession>
<evidence type="ECO:0000313" key="11">
    <source>
        <dbReference type="Proteomes" id="UP000694404"/>
    </source>
</evidence>
<evidence type="ECO:0000256" key="2">
    <source>
        <dbReference type="ARBA" id="ARBA00010845"/>
    </source>
</evidence>
<dbReference type="AlphaFoldDB" id="A0A8C0JC06"/>
<dbReference type="GO" id="GO:0000776">
    <property type="term" value="C:kinetochore"/>
    <property type="evidence" value="ECO:0007669"/>
    <property type="project" value="TreeGrafter"/>
</dbReference>
<organism evidence="10 11">
    <name type="scientific">Chelonoidis abingdonii</name>
    <name type="common">Abingdon island giant tortoise</name>
    <name type="synonym">Testudo abingdonii</name>
    <dbReference type="NCBI Taxonomy" id="106734"/>
    <lineage>
        <taxon>Eukaryota</taxon>
        <taxon>Metazoa</taxon>
        <taxon>Chordata</taxon>
        <taxon>Craniata</taxon>
        <taxon>Vertebrata</taxon>
        <taxon>Euteleostomi</taxon>
        <taxon>Archelosauria</taxon>
        <taxon>Testudinata</taxon>
        <taxon>Testudines</taxon>
        <taxon>Cryptodira</taxon>
        <taxon>Durocryptodira</taxon>
        <taxon>Testudinoidea</taxon>
        <taxon>Testudinidae</taxon>
        <taxon>Chelonoidis</taxon>
    </lineage>
</organism>
<dbReference type="PANTHER" id="PTHR21577">
    <property type="entry name" value="SHUGOSHIN"/>
    <property type="match status" value="1"/>
</dbReference>
<keyword evidence="4" id="KW-0132">Cell division</keyword>
<dbReference type="Ensembl" id="ENSCABT00000032136.1">
    <property type="protein sequence ID" value="ENSCABP00000029327.1"/>
    <property type="gene ID" value="ENSCABG00000021522.1"/>
</dbReference>
<name>A0A8C0JC06_CHEAB</name>